<evidence type="ECO:0000313" key="3">
    <source>
        <dbReference type="EMBL" id="BBO20101.1"/>
    </source>
</evidence>
<dbReference type="PANTHER" id="PTHR38690">
    <property type="entry name" value="PROTEASE-RELATED"/>
    <property type="match status" value="1"/>
</dbReference>
<dbReference type="NCBIfam" id="TIGR02099">
    <property type="entry name" value="YhdP family protein"/>
    <property type="match status" value="1"/>
</dbReference>
<keyword evidence="1" id="KW-0472">Membrane</keyword>
<organism evidence="3 4">
    <name type="scientific">Candidatus Desulfobacillus denitrificans</name>
    <dbReference type="NCBI Taxonomy" id="2608985"/>
    <lineage>
        <taxon>Bacteria</taxon>
        <taxon>Pseudomonadati</taxon>
        <taxon>Pseudomonadota</taxon>
        <taxon>Betaproteobacteria</taxon>
        <taxon>Candidatus Desulfobacillus</taxon>
    </lineage>
</organism>
<dbReference type="Proteomes" id="UP000662914">
    <property type="component" value="Chromosome"/>
</dbReference>
<gene>
    <name evidence="3" type="ORF">DSYM_08000</name>
</gene>
<keyword evidence="1" id="KW-0812">Transmembrane</keyword>
<proteinExistence type="predicted"/>
<protein>
    <recommendedName>
        <fullName evidence="2">YhdP central domain-containing protein</fullName>
    </recommendedName>
</protein>
<dbReference type="Pfam" id="PF13116">
    <property type="entry name" value="YhdP"/>
    <property type="match status" value="1"/>
</dbReference>
<dbReference type="InterPro" id="IPR025263">
    <property type="entry name" value="YhdP_central"/>
</dbReference>
<dbReference type="EMBL" id="AP021857">
    <property type="protein sequence ID" value="BBO20101.1"/>
    <property type="molecule type" value="Genomic_DNA"/>
</dbReference>
<evidence type="ECO:0000256" key="1">
    <source>
        <dbReference type="SAM" id="Phobius"/>
    </source>
</evidence>
<evidence type="ECO:0000259" key="2">
    <source>
        <dbReference type="Pfam" id="PF13116"/>
    </source>
</evidence>
<feature type="domain" description="YhdP central" evidence="2">
    <location>
        <begin position="32"/>
        <end position="1275"/>
    </location>
</feature>
<feature type="transmembrane region" description="Helical" evidence="1">
    <location>
        <begin position="40"/>
        <end position="59"/>
    </location>
</feature>
<evidence type="ECO:0000313" key="4">
    <source>
        <dbReference type="Proteomes" id="UP000662914"/>
    </source>
</evidence>
<dbReference type="InterPro" id="IPR011836">
    <property type="entry name" value="YhdP"/>
</dbReference>
<sequence>MQDNTTPTSAAARPGLASRLIRLARLAWLPVWLRRTLAGLFWLGYFGFALIILVLRYSVLPNIEHYREDIQNGISQAAGLPVTIQRIDTHWQGLRPHLSLRGFSIHDAAGRPGLTFDTVETELSWASLWHWQLRLHRLEVEAPTLHIRREQSGRIFIAGIQLNTEASGSDFSDWLLAQEKIVVRNATIRWEDVLRAAPPLELRQLDFVLQNSGSRHRFALAAQPPRELAARLDVRGDFRGEDLNRLEAWRGEAYAELDYADLAGWRAWVDYPLDLPQGAGGLRLWLGFAGKKLNTLTADIALRDVRLRLGRELPMLDLAHLNGRLAGRLAENGFAVSSRKLALATREGIVLAPTDFSLMWTPAVGKEAAHGDMSANGLDLDVLGRLAGFLPLDAGTRRTLADYAPRGRIFDLKLGWKGEAVALAAFNLRARFEALGLRAQGYFPGFIGLTGSIEGNEKGGLVSLDSRHAALELPTVFADPTLEFQQLNAKANWSMSDGRIEVQLQNLAFDNQDAAGGASGRYRSSLDGPGEIDITARLSRADGAAVWRYMPLVVNRDVRDWLRASISGGRADDARLRLKGDLKEFPFADGGKGVFQVTAKIAGASLRYAPDWPGIENIDGDLLFEGKRMLIRASKGSIYGVALSGVSAEIPDLEAPEEIIAIAGRAAGATADFLRFIETSPVSAQIDRFTEGMRAAGSGALALKLTIPLRKVANTLIEGEYQFLRNELTVDSDLPPLTEVNGRLQFTGGSVGMKDARAQLLGSPLVINAATRGDGAVAINAQGSLNIANMRKTMDHRLLEHLSGSAAWRGSVTVKNRNADVKLESSLEGIASSLPEPFNKTSSETLPLRFERSAVAATDAVRDQLRISLGNGLSAHLLRRHEKDRTVVERGVIGIGETPPLPERGVLLAASVPAFNVDFWRHLFAAGGNGNGGGAGHPVTQLSLKTAELTAFDRPFHDMTLKAALIDDTWQAQVASRDVTGEFSWKADERGRLRARLKQLTLNETRPGHSLVAEEPLRELPGLDIVADNFTLRGSKLGKLELAATNEGNAWKMDRLAISSPDGALVSDGLWRGGGTQLNFRLDVADIGRMLERLGYADAVKRGTAKLEGKVSWAGTPTQVDFASLDGTLKAEAANGQFNKLDPGVGRLLGILSLQSLPRRITLDFRDIFSEGFAFDSIAGSASAVHGVMTTQDLQIQGPSAKIFMKGMVSIPAETQTLRVRIEPALGETLAVGAMIANPAVGAAAWVAQKILKDPFGQMFAFEYAISGSWSDPKVEKLQQQAATKKEETAQ</sequence>
<keyword evidence="1" id="KW-1133">Transmembrane helix</keyword>
<dbReference type="KEGG" id="ddz:DSYM_08000"/>
<reference evidence="3" key="1">
    <citation type="journal article" name="DNA Res.">
        <title>The physiological potential of anammox bacteria as revealed by their core genome structure.</title>
        <authorList>
            <person name="Okubo T."/>
            <person name="Toyoda A."/>
            <person name="Fukuhara K."/>
            <person name="Uchiyama I."/>
            <person name="Harigaya Y."/>
            <person name="Kuroiwa M."/>
            <person name="Suzuki T."/>
            <person name="Murakami Y."/>
            <person name="Suwa Y."/>
            <person name="Takami H."/>
        </authorList>
    </citation>
    <scope>NUCLEOTIDE SEQUENCE</scope>
    <source>
        <strain evidence="3">317325-3</strain>
    </source>
</reference>
<name>A0A809S3C9_9PROT</name>
<dbReference type="PANTHER" id="PTHR38690:SF1">
    <property type="entry name" value="PROTEASE"/>
    <property type="match status" value="1"/>
</dbReference>
<accession>A0A809S3C9</accession>